<dbReference type="STRING" id="329885.A0A4U0UL59"/>
<keyword evidence="1" id="KW-1133">Transmembrane helix</keyword>
<keyword evidence="1" id="KW-0472">Membrane</keyword>
<dbReference type="OrthoDB" id="3597994at2759"/>
<accession>A0A4U0UL59</accession>
<protein>
    <submittedName>
        <fullName evidence="2">Uncharacterized protein</fullName>
    </submittedName>
</protein>
<gene>
    <name evidence="2" type="ORF">B0A54_12359</name>
</gene>
<name>A0A4U0UL59_9PEZI</name>
<proteinExistence type="predicted"/>
<sequence length="198" mass="21079">MPEPPRPHHIARREQHLDFQATIASNTPPKDTIMSLAASPSDALAAPGKAQRETTSLAKAKTALNYLLDPKAVGGPQPTHLRTRAFLRSARYILIFAFWRLVRYAKYAAVGAAVAAISGTAIGSVVSGVAFVIAPTGILGGAGLGLLWAVGKFGWRRASARVGWGQHEGHHVDARGDERAAAEVVKPVVDRAPRADPW</sequence>
<dbReference type="EMBL" id="NAJP01000065">
    <property type="protein sequence ID" value="TKA35912.1"/>
    <property type="molecule type" value="Genomic_DNA"/>
</dbReference>
<organism evidence="2 3">
    <name type="scientific">Friedmanniomyces endolithicus</name>
    <dbReference type="NCBI Taxonomy" id="329885"/>
    <lineage>
        <taxon>Eukaryota</taxon>
        <taxon>Fungi</taxon>
        <taxon>Dikarya</taxon>
        <taxon>Ascomycota</taxon>
        <taxon>Pezizomycotina</taxon>
        <taxon>Dothideomycetes</taxon>
        <taxon>Dothideomycetidae</taxon>
        <taxon>Mycosphaerellales</taxon>
        <taxon>Teratosphaeriaceae</taxon>
        <taxon>Friedmanniomyces</taxon>
    </lineage>
</organism>
<reference evidence="2 3" key="1">
    <citation type="submission" date="2017-03" db="EMBL/GenBank/DDBJ databases">
        <title>Genomes of endolithic fungi from Antarctica.</title>
        <authorList>
            <person name="Coleine C."/>
            <person name="Masonjones S."/>
            <person name="Stajich J.E."/>
        </authorList>
    </citation>
    <scope>NUCLEOTIDE SEQUENCE [LARGE SCALE GENOMIC DNA]</scope>
    <source>
        <strain evidence="2 3">CCFEE 5311</strain>
    </source>
</reference>
<dbReference type="Proteomes" id="UP000310066">
    <property type="component" value="Unassembled WGS sequence"/>
</dbReference>
<dbReference type="AlphaFoldDB" id="A0A4U0UL59"/>
<feature type="transmembrane region" description="Helical" evidence="1">
    <location>
        <begin position="129"/>
        <end position="151"/>
    </location>
</feature>
<evidence type="ECO:0000313" key="3">
    <source>
        <dbReference type="Proteomes" id="UP000310066"/>
    </source>
</evidence>
<keyword evidence="1" id="KW-0812">Transmembrane</keyword>
<evidence type="ECO:0000313" key="2">
    <source>
        <dbReference type="EMBL" id="TKA35912.1"/>
    </source>
</evidence>
<evidence type="ECO:0000256" key="1">
    <source>
        <dbReference type="SAM" id="Phobius"/>
    </source>
</evidence>
<comment type="caution">
    <text evidence="2">The sequence shown here is derived from an EMBL/GenBank/DDBJ whole genome shotgun (WGS) entry which is preliminary data.</text>
</comment>